<accession>A0A7C6ED12</accession>
<organism evidence="6">
    <name type="scientific">candidate division WOR-3 bacterium</name>
    <dbReference type="NCBI Taxonomy" id="2052148"/>
    <lineage>
        <taxon>Bacteria</taxon>
        <taxon>Bacteria division WOR-3</taxon>
    </lineage>
</organism>
<dbReference type="InterPro" id="IPR003689">
    <property type="entry name" value="ZIP"/>
</dbReference>
<dbReference type="Pfam" id="PF02535">
    <property type="entry name" value="Zip"/>
    <property type="match status" value="1"/>
</dbReference>
<evidence type="ECO:0000256" key="3">
    <source>
        <dbReference type="ARBA" id="ARBA00022989"/>
    </source>
</evidence>
<dbReference type="GO" id="GO:0005385">
    <property type="term" value="F:zinc ion transmembrane transporter activity"/>
    <property type="evidence" value="ECO:0007669"/>
    <property type="project" value="TreeGrafter"/>
</dbReference>
<dbReference type="AlphaFoldDB" id="A0A7C6ED12"/>
<dbReference type="GO" id="GO:0006882">
    <property type="term" value="P:intracellular zinc ion homeostasis"/>
    <property type="evidence" value="ECO:0007669"/>
    <property type="project" value="TreeGrafter"/>
</dbReference>
<evidence type="ECO:0000256" key="4">
    <source>
        <dbReference type="ARBA" id="ARBA00023136"/>
    </source>
</evidence>
<comment type="caution">
    <text evidence="6">The sequence shown here is derived from an EMBL/GenBank/DDBJ whole genome shotgun (WGS) entry which is preliminary data.</text>
</comment>
<evidence type="ECO:0000256" key="1">
    <source>
        <dbReference type="ARBA" id="ARBA00004141"/>
    </source>
</evidence>
<dbReference type="PANTHER" id="PTHR16950">
    <property type="entry name" value="ZINC TRANSPORTER SLC39A7 HISTIDINE-RICH MEMBRANE PROTEIN KE4"/>
    <property type="match status" value="1"/>
</dbReference>
<gene>
    <name evidence="6" type="ORF">ENW73_05685</name>
</gene>
<keyword evidence="4 5" id="KW-0472">Membrane</keyword>
<evidence type="ECO:0000313" key="6">
    <source>
        <dbReference type="EMBL" id="HHS52341.1"/>
    </source>
</evidence>
<feature type="transmembrane region" description="Helical" evidence="5">
    <location>
        <begin position="161"/>
        <end position="181"/>
    </location>
</feature>
<comment type="subcellular location">
    <subcellularLocation>
        <location evidence="1">Membrane</location>
        <topology evidence="1">Multi-pass membrane protein</topology>
    </subcellularLocation>
</comment>
<proteinExistence type="predicted"/>
<keyword evidence="2 5" id="KW-0812">Transmembrane</keyword>
<dbReference type="GO" id="GO:0016020">
    <property type="term" value="C:membrane"/>
    <property type="evidence" value="ECO:0007669"/>
    <property type="project" value="UniProtKB-SubCell"/>
</dbReference>
<protein>
    <submittedName>
        <fullName evidence="6">ZIP family metal transporter</fullName>
    </submittedName>
</protein>
<keyword evidence="3 5" id="KW-1133">Transmembrane helix</keyword>
<sequence>MTLLLIIIATAAVSLISLVGVLFLGMKEKSLQKIIFALVSFATGALIGGALLHLLPESLSMGNRAFFHLIIGILFFFLTEKFLYWRHCHKGICDVHTFTYLNLIGDGVHNFIDGVIIAASFIVDLKLGLTTSIAVALHEIPQELGDFGILVYGGFSIKRALFFNLLSAITCLVGGIANYFLSSFTQLFKVPLLAFSAGGFLYIALVDLLPELRAKASLKESLAQLIFILLGIGLMFGLKVVFAEG</sequence>
<name>A0A7C6ED12_UNCW3</name>
<feature type="transmembrane region" description="Helical" evidence="5">
    <location>
        <begin position="34"/>
        <end position="54"/>
    </location>
</feature>
<dbReference type="PANTHER" id="PTHR16950:SF16">
    <property type="entry name" value="ZINC TRANSPORTER ZIP13"/>
    <property type="match status" value="1"/>
</dbReference>
<feature type="transmembrane region" description="Helical" evidence="5">
    <location>
        <begin position="66"/>
        <end position="84"/>
    </location>
</feature>
<evidence type="ECO:0000256" key="2">
    <source>
        <dbReference type="ARBA" id="ARBA00022692"/>
    </source>
</evidence>
<dbReference type="EMBL" id="DTLI01000139">
    <property type="protein sequence ID" value="HHS52341.1"/>
    <property type="molecule type" value="Genomic_DNA"/>
</dbReference>
<feature type="transmembrane region" description="Helical" evidence="5">
    <location>
        <begin position="221"/>
        <end position="242"/>
    </location>
</feature>
<feature type="transmembrane region" description="Helical" evidence="5">
    <location>
        <begin position="187"/>
        <end position="209"/>
    </location>
</feature>
<reference evidence="6" key="1">
    <citation type="journal article" date="2020" name="mSystems">
        <title>Genome- and Community-Level Interaction Insights into Carbon Utilization and Element Cycling Functions of Hydrothermarchaeota in Hydrothermal Sediment.</title>
        <authorList>
            <person name="Zhou Z."/>
            <person name="Liu Y."/>
            <person name="Xu W."/>
            <person name="Pan J."/>
            <person name="Luo Z.H."/>
            <person name="Li M."/>
        </authorList>
    </citation>
    <scope>NUCLEOTIDE SEQUENCE [LARGE SCALE GENOMIC DNA]</scope>
    <source>
        <strain evidence="6">SpSt-876</strain>
    </source>
</reference>
<feature type="transmembrane region" description="Helical" evidence="5">
    <location>
        <begin position="6"/>
        <end position="25"/>
    </location>
</feature>
<evidence type="ECO:0000256" key="5">
    <source>
        <dbReference type="SAM" id="Phobius"/>
    </source>
</evidence>